<organism evidence="1 2">
    <name type="scientific">Ruoffia tabacinasalis</name>
    <dbReference type="NCBI Taxonomy" id="87458"/>
    <lineage>
        <taxon>Bacteria</taxon>
        <taxon>Bacillati</taxon>
        <taxon>Bacillota</taxon>
        <taxon>Bacilli</taxon>
        <taxon>Lactobacillales</taxon>
        <taxon>Aerococcaceae</taxon>
        <taxon>Ruoffia</taxon>
    </lineage>
</organism>
<gene>
    <name evidence="1" type="ORF">FEZ33_00540</name>
</gene>
<protein>
    <submittedName>
        <fullName evidence="1">Type II toxin-antitoxin system RelE/ParE family toxin</fullName>
    </submittedName>
</protein>
<evidence type="ECO:0000313" key="1">
    <source>
        <dbReference type="EMBL" id="TLQ49508.1"/>
    </source>
</evidence>
<comment type="caution">
    <text evidence="1">The sequence shown here is derived from an EMBL/GenBank/DDBJ whole genome shotgun (WGS) entry which is preliminary data.</text>
</comment>
<dbReference type="Proteomes" id="UP000306420">
    <property type="component" value="Unassembled WGS sequence"/>
</dbReference>
<reference evidence="1 2" key="1">
    <citation type="submission" date="2019-05" db="EMBL/GenBank/DDBJ databases">
        <title>The metagenome of a microbial culture collection derived from dairy environment covers the genomic content of the human microbiome.</title>
        <authorList>
            <person name="Roder T."/>
            <person name="Wuthrich D."/>
            <person name="Sattari Z."/>
            <person name="Von Ah U."/>
            <person name="Bar C."/>
            <person name="Ronchi F."/>
            <person name="Macpherson A.J."/>
            <person name="Ganal-Vonarburg S.C."/>
            <person name="Bruggmann R."/>
            <person name="Vergeres G."/>
        </authorList>
    </citation>
    <scope>NUCLEOTIDE SEQUENCE [LARGE SCALE GENOMIC DNA]</scope>
    <source>
        <strain evidence="1 2">FAM 24227</strain>
    </source>
</reference>
<name>A0A5R9EPQ9_9LACT</name>
<sequence length="118" mass="14276">MILPTFDWDSEFDNFLNSLRLKETTQVIAMINKIEEHGLQIAINMKWVKKIDNNLYEIRVRTNELFIRSLYFQVEQSNYFITHGFKKKTNETPVKEIKRSKKIRDKYLSKRKRSDSDE</sequence>
<dbReference type="Pfam" id="PF05973">
    <property type="entry name" value="Gp49"/>
    <property type="match status" value="1"/>
</dbReference>
<dbReference type="RefSeq" id="WP_138403430.1">
    <property type="nucleotide sequence ID" value="NZ_VBSP01000001.1"/>
</dbReference>
<proteinExistence type="predicted"/>
<accession>A0A5R9EPQ9</accession>
<dbReference type="OrthoDB" id="573082at2"/>
<dbReference type="InterPro" id="IPR009241">
    <property type="entry name" value="HigB-like"/>
</dbReference>
<dbReference type="EMBL" id="VBSP01000001">
    <property type="protein sequence ID" value="TLQ49508.1"/>
    <property type="molecule type" value="Genomic_DNA"/>
</dbReference>
<evidence type="ECO:0000313" key="2">
    <source>
        <dbReference type="Proteomes" id="UP000306420"/>
    </source>
</evidence>
<dbReference type="AlphaFoldDB" id="A0A5R9EPQ9"/>